<dbReference type="PANTHER" id="PTHR36710">
    <property type="entry name" value="PECTINESTERASE INHIBITOR-LIKE"/>
    <property type="match status" value="1"/>
</dbReference>
<dbReference type="Gene3D" id="1.20.140.40">
    <property type="entry name" value="Invertase/pectin methylesterase inhibitor family protein"/>
    <property type="match status" value="2"/>
</dbReference>
<evidence type="ECO:0000256" key="4">
    <source>
        <dbReference type="SAM" id="SignalP"/>
    </source>
</evidence>
<dbReference type="PANTHER" id="PTHR36710:SF8">
    <property type="entry name" value="PECTINESTERASE INHIBITOR-LIKE"/>
    <property type="match status" value="1"/>
</dbReference>
<organism evidence="5 6">
    <name type="scientific">Rehmannia glutinosa</name>
    <name type="common">Chinese foxglove</name>
    <dbReference type="NCBI Taxonomy" id="99300"/>
    <lineage>
        <taxon>Eukaryota</taxon>
        <taxon>Viridiplantae</taxon>
        <taxon>Streptophyta</taxon>
        <taxon>Embryophyta</taxon>
        <taxon>Tracheophyta</taxon>
        <taxon>Spermatophyta</taxon>
        <taxon>Magnoliopsida</taxon>
        <taxon>eudicotyledons</taxon>
        <taxon>Gunneridae</taxon>
        <taxon>Pentapetalae</taxon>
        <taxon>asterids</taxon>
        <taxon>lamiids</taxon>
        <taxon>Lamiales</taxon>
        <taxon>Orobanchaceae</taxon>
        <taxon>Rehmannieae</taxon>
        <taxon>Rehmannia</taxon>
    </lineage>
</organism>
<keyword evidence="6" id="KW-1185">Reference proteome</keyword>
<keyword evidence="1 4" id="KW-0732">Signal</keyword>
<dbReference type="CDD" id="cd15797">
    <property type="entry name" value="PMEI"/>
    <property type="match status" value="1"/>
</dbReference>
<evidence type="ECO:0000256" key="2">
    <source>
        <dbReference type="ARBA" id="ARBA00023157"/>
    </source>
</evidence>
<name>A0ABR0UMD5_REHGL</name>
<proteinExistence type="inferred from homology"/>
<evidence type="ECO:0000256" key="1">
    <source>
        <dbReference type="ARBA" id="ARBA00022729"/>
    </source>
</evidence>
<gene>
    <name evidence="5" type="ORF">DH2020_042803</name>
</gene>
<sequence>MYLLIMLLINGKLSASATLLEEVCHQTEDPAFCLKVLGSDPRTKNAGLPELAQITIDLGSYSDREAAGHLKRGEYTDLNVDGGLAGQDGHDCEDAFKEPPAYRSPLTKENYRLMRFGEIIIIIANLLG</sequence>
<feature type="chain" id="PRO_5047403185" description="Pectinesterase inhibitor domain-containing protein" evidence="4">
    <location>
        <begin position="16"/>
        <end position="128"/>
    </location>
</feature>
<evidence type="ECO:0000256" key="3">
    <source>
        <dbReference type="ARBA" id="ARBA00038471"/>
    </source>
</evidence>
<feature type="signal peptide" evidence="4">
    <location>
        <begin position="1"/>
        <end position="15"/>
    </location>
</feature>
<dbReference type="InterPro" id="IPR034086">
    <property type="entry name" value="PMEI_plant"/>
</dbReference>
<dbReference type="NCBIfam" id="TIGR01614">
    <property type="entry name" value="PME_inhib"/>
    <property type="match status" value="1"/>
</dbReference>
<dbReference type="Proteomes" id="UP001318860">
    <property type="component" value="Unassembled WGS sequence"/>
</dbReference>
<dbReference type="InterPro" id="IPR006501">
    <property type="entry name" value="Pectinesterase_inhib_dom"/>
</dbReference>
<reference evidence="5 6" key="1">
    <citation type="journal article" date="2021" name="Comput. Struct. Biotechnol. J.">
        <title>De novo genome assembly of the potent medicinal plant Rehmannia glutinosa using nanopore technology.</title>
        <authorList>
            <person name="Ma L."/>
            <person name="Dong C."/>
            <person name="Song C."/>
            <person name="Wang X."/>
            <person name="Zheng X."/>
            <person name="Niu Y."/>
            <person name="Chen S."/>
            <person name="Feng W."/>
        </authorList>
    </citation>
    <scope>NUCLEOTIDE SEQUENCE [LARGE SCALE GENOMIC DNA]</scope>
    <source>
        <strain evidence="5">DH-2019</strain>
    </source>
</reference>
<evidence type="ECO:0000313" key="5">
    <source>
        <dbReference type="EMBL" id="KAK6123451.1"/>
    </source>
</evidence>
<accession>A0ABR0UMD5</accession>
<dbReference type="InterPro" id="IPR052421">
    <property type="entry name" value="PCW_Enzyme_Inhibitor"/>
</dbReference>
<protein>
    <recommendedName>
        <fullName evidence="7">Pectinesterase inhibitor domain-containing protein</fullName>
    </recommendedName>
</protein>
<dbReference type="EMBL" id="JABTTQ020002551">
    <property type="protein sequence ID" value="KAK6123451.1"/>
    <property type="molecule type" value="Genomic_DNA"/>
</dbReference>
<evidence type="ECO:0000313" key="6">
    <source>
        <dbReference type="Proteomes" id="UP001318860"/>
    </source>
</evidence>
<evidence type="ECO:0008006" key="7">
    <source>
        <dbReference type="Google" id="ProtNLM"/>
    </source>
</evidence>
<dbReference type="SUPFAM" id="SSF101148">
    <property type="entry name" value="Plant invertase/pectin methylesterase inhibitor"/>
    <property type="match status" value="1"/>
</dbReference>
<dbReference type="InterPro" id="IPR035513">
    <property type="entry name" value="Invertase/methylesterase_inhib"/>
</dbReference>
<comment type="similarity">
    <text evidence="3">Belongs to the PMEI family.</text>
</comment>
<keyword evidence="2" id="KW-1015">Disulfide bond</keyword>
<comment type="caution">
    <text evidence="5">The sequence shown here is derived from an EMBL/GenBank/DDBJ whole genome shotgun (WGS) entry which is preliminary data.</text>
</comment>